<protein>
    <submittedName>
        <fullName evidence="2">YuzL family protein</fullName>
    </submittedName>
</protein>
<evidence type="ECO:0000256" key="1">
    <source>
        <dbReference type="SAM" id="MobiDB-lite"/>
    </source>
</evidence>
<organism evidence="2 3">
    <name type="scientific">Bacillus cereus</name>
    <dbReference type="NCBI Taxonomy" id="1396"/>
    <lineage>
        <taxon>Bacteria</taxon>
        <taxon>Bacillati</taxon>
        <taxon>Bacillota</taxon>
        <taxon>Bacilli</taxon>
        <taxon>Bacillales</taxon>
        <taxon>Bacillaceae</taxon>
        <taxon>Bacillus</taxon>
        <taxon>Bacillus cereus group</taxon>
    </lineage>
</organism>
<sequence length="48" mass="5121">MAKLKKNPSKAGISAASVTGNAGPHNQGVEKGRQSNNQQYKKHNMGEK</sequence>
<dbReference type="AlphaFoldDB" id="A0A150CG09"/>
<reference evidence="2 3" key="1">
    <citation type="submission" date="2017-09" db="EMBL/GenBank/DDBJ databases">
        <title>Large-scale bioinformatics analysis of Bacillus genomes uncovers conserved roles of natural products in bacterial physiology.</title>
        <authorList>
            <consortium name="Agbiome Team Llc"/>
            <person name="Bleich R.M."/>
            <person name="Grubbs K.J."/>
            <person name="Santa Maria K.C."/>
            <person name="Allen S.E."/>
            <person name="Farag S."/>
            <person name="Shank E.A."/>
            <person name="Bowers A."/>
        </authorList>
    </citation>
    <scope>NUCLEOTIDE SEQUENCE [LARGE SCALE GENOMIC DNA]</scope>
    <source>
        <strain evidence="2 3">AFS041432</strain>
    </source>
</reference>
<dbReference type="InterPro" id="IPR025625">
    <property type="entry name" value="YuzL"/>
</dbReference>
<dbReference type="EMBL" id="NULO01000020">
    <property type="protein sequence ID" value="PGT04078.1"/>
    <property type="molecule type" value="Genomic_DNA"/>
</dbReference>
<comment type="caution">
    <text evidence="2">The sequence shown here is derived from an EMBL/GenBank/DDBJ whole genome shotgun (WGS) entry which is preliminary data.</text>
</comment>
<feature type="region of interest" description="Disordered" evidence="1">
    <location>
        <begin position="1"/>
        <end position="48"/>
    </location>
</feature>
<gene>
    <name evidence="2" type="ORF">COD09_08265</name>
</gene>
<dbReference type="RefSeq" id="WP_080448040.1">
    <property type="nucleotide sequence ID" value="NZ_NULO01000020.1"/>
</dbReference>
<proteinExistence type="predicted"/>
<accession>A0A150CG09</accession>
<evidence type="ECO:0000313" key="2">
    <source>
        <dbReference type="EMBL" id="PGT04078.1"/>
    </source>
</evidence>
<dbReference type="Proteomes" id="UP000225872">
    <property type="component" value="Unassembled WGS sequence"/>
</dbReference>
<dbReference type="Pfam" id="PF14115">
    <property type="entry name" value="YuzL"/>
    <property type="match status" value="1"/>
</dbReference>
<evidence type="ECO:0000313" key="3">
    <source>
        <dbReference type="Proteomes" id="UP000225872"/>
    </source>
</evidence>
<name>A0A150CG09_BACCE</name>